<reference evidence="3 4" key="2">
    <citation type="submission" date="2024-07" db="EMBL/GenBank/DDBJ databases">
        <authorList>
            <person name="Akdeniz Z."/>
        </authorList>
    </citation>
    <scope>NUCLEOTIDE SEQUENCE [LARGE SCALE GENOMIC DNA]</scope>
</reference>
<protein>
    <submittedName>
        <fullName evidence="3">Hypothetical_protein</fullName>
    </submittedName>
</protein>
<evidence type="ECO:0000313" key="4">
    <source>
        <dbReference type="Proteomes" id="UP001642409"/>
    </source>
</evidence>
<organism evidence="2">
    <name type="scientific">Hexamita inflata</name>
    <dbReference type="NCBI Taxonomy" id="28002"/>
    <lineage>
        <taxon>Eukaryota</taxon>
        <taxon>Metamonada</taxon>
        <taxon>Diplomonadida</taxon>
        <taxon>Hexamitidae</taxon>
        <taxon>Hexamitinae</taxon>
        <taxon>Hexamita</taxon>
    </lineage>
</organism>
<evidence type="ECO:0000313" key="2">
    <source>
        <dbReference type="EMBL" id="CAI9959278.1"/>
    </source>
</evidence>
<evidence type="ECO:0000313" key="3">
    <source>
        <dbReference type="EMBL" id="CAL6029867.1"/>
    </source>
</evidence>
<sequence>MNNNIQRRQRNRKKRIIFFVVMILLSPLIIAFLAVVGLFMTFVLPIQAIIRKKQLKQYQINRIINFCANKSDQCLKQSEESHKLMFVFKPIYNSDYYISLSCGKLQLMDKNGLVCGQKQINYYFEPGQTEVFCESSYFTSLFKIYLSSISYKLLPAHLNSVCQFDNKIYFILFDLVFVVTFDLNIELVCQLNQFAVNVKGQNDFRSKSGQLFHLDDKLFVHDCSSNLYKIFNNKLKLVSKKQVNIRYYQFCDKVIAFDGGRIYKVNNNLKLETILDVESSEVIFAQGATLVLRLKYFDYYNKTQYSVFNMLDNRYTYSNQFNFDEFNQYLELGPTGLQLKNEVLCKIFNDDKISEHMTNYYNEYQNSHQLQNKQQYGELIFQSQISSITQSLFKLTEIINLKKNAITDNIRKYEYADFQNLITLFSSFSRLDCTQ</sequence>
<proteinExistence type="predicted"/>
<keyword evidence="1" id="KW-1133">Transmembrane helix</keyword>
<dbReference type="Proteomes" id="UP001642409">
    <property type="component" value="Unassembled WGS sequence"/>
</dbReference>
<keyword evidence="1" id="KW-0812">Transmembrane</keyword>
<evidence type="ECO:0000256" key="1">
    <source>
        <dbReference type="SAM" id="Phobius"/>
    </source>
</evidence>
<dbReference type="EMBL" id="CATOUU010000916">
    <property type="protein sequence ID" value="CAI9959278.1"/>
    <property type="molecule type" value="Genomic_DNA"/>
</dbReference>
<accession>A0AA86V8G9</accession>
<feature type="transmembrane region" description="Helical" evidence="1">
    <location>
        <begin position="16"/>
        <end position="44"/>
    </location>
</feature>
<dbReference type="AlphaFoldDB" id="A0AA86V8G9"/>
<comment type="caution">
    <text evidence="2">The sequence shown here is derived from an EMBL/GenBank/DDBJ whole genome shotgun (WGS) entry which is preliminary data.</text>
</comment>
<reference evidence="2" key="1">
    <citation type="submission" date="2023-06" db="EMBL/GenBank/DDBJ databases">
        <authorList>
            <person name="Kurt Z."/>
        </authorList>
    </citation>
    <scope>NUCLEOTIDE SEQUENCE</scope>
</reference>
<name>A0AA86V8G9_9EUKA</name>
<keyword evidence="4" id="KW-1185">Reference proteome</keyword>
<gene>
    <name evidence="3" type="ORF">HINF_LOCUS32744</name>
    <name evidence="2" type="ORF">HINF_LOCUS46923</name>
</gene>
<keyword evidence="1" id="KW-0472">Membrane</keyword>
<dbReference type="EMBL" id="CAXDID020000112">
    <property type="protein sequence ID" value="CAL6029867.1"/>
    <property type="molecule type" value="Genomic_DNA"/>
</dbReference>